<comment type="caution">
    <text evidence="1">The sequence shown here is derived from an EMBL/GenBank/DDBJ whole genome shotgun (WGS) entry which is preliminary data.</text>
</comment>
<reference evidence="1 2" key="1">
    <citation type="submission" date="2012-08" db="EMBL/GenBank/DDBJ databases">
        <title>The Genome Sequence of Slackia piriformis YIT 12062.</title>
        <authorList>
            <consortium name="The Broad Institute Genome Sequencing Platform"/>
            <person name="Earl A."/>
            <person name="Ward D."/>
            <person name="Feldgarden M."/>
            <person name="Gevers D."/>
            <person name="Morotomi M."/>
            <person name="Walker B."/>
            <person name="Young S.K."/>
            <person name="Zeng Q."/>
            <person name="Gargeya S."/>
            <person name="Fitzgerald M."/>
            <person name="Haas B."/>
            <person name="Abouelleil A."/>
            <person name="Alvarado L."/>
            <person name="Arachchi H.M."/>
            <person name="Berlin A.M."/>
            <person name="Chapman S.B."/>
            <person name="Goldberg J."/>
            <person name="Griggs A."/>
            <person name="Gujja S."/>
            <person name="Hansen M."/>
            <person name="Howarth C."/>
            <person name="Imamovic A."/>
            <person name="Larimer J."/>
            <person name="McCowen C."/>
            <person name="Montmayeur A."/>
            <person name="Murphy C."/>
            <person name="Neiman D."/>
            <person name="Pearson M."/>
            <person name="Priest M."/>
            <person name="Roberts A."/>
            <person name="Saif S."/>
            <person name="Shea T."/>
            <person name="Sisk P."/>
            <person name="Sykes S."/>
            <person name="Wortman J."/>
            <person name="Nusbaum C."/>
            <person name="Birren B."/>
        </authorList>
    </citation>
    <scope>NUCLEOTIDE SEQUENCE [LARGE SCALE GENOMIC DNA]</scope>
    <source>
        <strain evidence="1 2">YIT 12062</strain>
    </source>
</reference>
<keyword evidence="2" id="KW-1185">Reference proteome</keyword>
<organism evidence="1 2">
    <name type="scientific">Slackia piriformis YIT 12062</name>
    <dbReference type="NCBI Taxonomy" id="742818"/>
    <lineage>
        <taxon>Bacteria</taxon>
        <taxon>Bacillati</taxon>
        <taxon>Actinomycetota</taxon>
        <taxon>Coriobacteriia</taxon>
        <taxon>Eggerthellales</taxon>
        <taxon>Eggerthellaceae</taxon>
        <taxon>Slackia</taxon>
    </lineage>
</organism>
<dbReference type="InParanoid" id="K0YKY9"/>
<dbReference type="RefSeq" id="WP_009139081.1">
    <property type="nucleotide sequence ID" value="NZ_JH815198.1"/>
</dbReference>
<dbReference type="EMBL" id="ADMD01000006">
    <property type="protein sequence ID" value="EJZ84151.1"/>
    <property type="molecule type" value="Genomic_DNA"/>
</dbReference>
<dbReference type="OrthoDB" id="5243947at2"/>
<dbReference type="PATRIC" id="fig|742818.3.peg.917"/>
<dbReference type="eggNOG" id="COG3597">
    <property type="taxonomic scope" value="Bacteria"/>
</dbReference>
<name>K0YKY9_9ACTN</name>
<proteinExistence type="predicted"/>
<accession>K0YKY9</accession>
<sequence length="399" mass="41609">MKLPIDVMAVFQEAMDVDAARSVPLCVSVLLDDTAPADLMAHVRSSFASASPQARVSVNYFTDGSAVFDPRSDMAVIAAGVTPEVGAIAARIREAGIPVMVATTLPELVSATAREAGYPIPEGDLLSPELKDGSVLMLAQPLEITKEDADRMVPYTEFDGTDPFSLEPYALTEEFAADLSRKMGEWVVAAFKQKRLAFAQAFDFVRRPLSSESVRATSIQNAGVGLVVVIPGADMPIMTLNQAKMILQIAAAYGQPLTAERVKELAAVVGGAFACRTVARQLVGVVPALGWAIKAAIGYSGTAAMGYAAIEYFEHGGNMAGLAGVVSEARAKAVSAAESTRAGRVAKATVDEVGSQARKAAADKAKEAVKSAPGKAFSAARRAAATVASAAERASKAER</sequence>
<protein>
    <recommendedName>
        <fullName evidence="3">DUF697 domain-containing protein</fullName>
    </recommendedName>
</protein>
<dbReference type="Proteomes" id="UP000006069">
    <property type="component" value="Unassembled WGS sequence"/>
</dbReference>
<evidence type="ECO:0008006" key="3">
    <source>
        <dbReference type="Google" id="ProtNLM"/>
    </source>
</evidence>
<dbReference type="AlphaFoldDB" id="K0YKY9"/>
<evidence type="ECO:0000313" key="1">
    <source>
        <dbReference type="EMBL" id="EJZ84151.1"/>
    </source>
</evidence>
<gene>
    <name evidence="1" type="ORF">HMPREF9451_00867</name>
</gene>
<evidence type="ECO:0000313" key="2">
    <source>
        <dbReference type="Proteomes" id="UP000006069"/>
    </source>
</evidence>
<dbReference type="HOGENOM" id="CLU_046106_1_0_11"/>